<keyword evidence="5" id="KW-1185">Reference proteome</keyword>
<gene>
    <name evidence="4" type="ORF">ACFSYS_18315</name>
</gene>
<evidence type="ECO:0000256" key="1">
    <source>
        <dbReference type="SAM" id="Coils"/>
    </source>
</evidence>
<keyword evidence="2" id="KW-0472">Membrane</keyword>
<sequence length="271" mass="30169">MDINEYIESGILELYVYGALTEAESLEVSTALKKHPEILKEVEEIEYALRRLSSSIAPYNPEALLAAITAKLTAKNAKIRTLDTSTTKSRRTNWVAWIGWAACLLFIVGLFFMIGDNNNLREQLTKEKAKNAKFEQQIADARDDKENAEELLAVIRDKNVSKIPLGGQTVAPDAFATVYWNKKENRAYVDAKDLPEPPRGKVYQVWSLKLDPLTPTSIGLLADFVDDENKIFELSNANESEAFGITLEPEGGSKAPTMEQLYVLGQVTATP</sequence>
<evidence type="ECO:0000313" key="5">
    <source>
        <dbReference type="Proteomes" id="UP001597438"/>
    </source>
</evidence>
<dbReference type="EMBL" id="JBHUOJ010000039">
    <property type="protein sequence ID" value="MFD2835251.1"/>
    <property type="molecule type" value="Genomic_DNA"/>
</dbReference>
<dbReference type="InterPro" id="IPR018764">
    <property type="entry name" value="RskA_C"/>
</dbReference>
<evidence type="ECO:0000256" key="2">
    <source>
        <dbReference type="SAM" id="Phobius"/>
    </source>
</evidence>
<organism evidence="4 5">
    <name type="scientific">Christiangramia antarctica</name>
    <dbReference type="NCBI Taxonomy" id="2058158"/>
    <lineage>
        <taxon>Bacteria</taxon>
        <taxon>Pseudomonadati</taxon>
        <taxon>Bacteroidota</taxon>
        <taxon>Flavobacteriia</taxon>
        <taxon>Flavobacteriales</taxon>
        <taxon>Flavobacteriaceae</taxon>
        <taxon>Christiangramia</taxon>
    </lineage>
</organism>
<comment type="caution">
    <text evidence="4">The sequence shown here is derived from an EMBL/GenBank/DDBJ whole genome shotgun (WGS) entry which is preliminary data.</text>
</comment>
<evidence type="ECO:0000259" key="3">
    <source>
        <dbReference type="Pfam" id="PF10099"/>
    </source>
</evidence>
<feature type="coiled-coil region" evidence="1">
    <location>
        <begin position="117"/>
        <end position="158"/>
    </location>
</feature>
<dbReference type="PANTHER" id="PTHR37461">
    <property type="entry name" value="ANTI-SIGMA-K FACTOR RSKA"/>
    <property type="match status" value="1"/>
</dbReference>
<feature type="domain" description="Anti-sigma K factor RskA C-terminal" evidence="3">
    <location>
        <begin position="100"/>
        <end position="257"/>
    </location>
</feature>
<dbReference type="PANTHER" id="PTHR37461:SF1">
    <property type="entry name" value="ANTI-SIGMA-K FACTOR RSKA"/>
    <property type="match status" value="1"/>
</dbReference>
<accession>A0ABW5X851</accession>
<feature type="transmembrane region" description="Helical" evidence="2">
    <location>
        <begin position="94"/>
        <end position="114"/>
    </location>
</feature>
<dbReference type="RefSeq" id="WP_251741258.1">
    <property type="nucleotide sequence ID" value="NZ_JBHUOJ010000039.1"/>
</dbReference>
<keyword evidence="2" id="KW-1133">Transmembrane helix</keyword>
<keyword evidence="2" id="KW-0812">Transmembrane</keyword>
<dbReference type="InterPro" id="IPR051474">
    <property type="entry name" value="Anti-sigma-K/W_factor"/>
</dbReference>
<dbReference type="Proteomes" id="UP001597438">
    <property type="component" value="Unassembled WGS sequence"/>
</dbReference>
<reference evidence="5" key="1">
    <citation type="journal article" date="2019" name="Int. J. Syst. Evol. Microbiol.">
        <title>The Global Catalogue of Microorganisms (GCM) 10K type strain sequencing project: providing services to taxonomists for standard genome sequencing and annotation.</title>
        <authorList>
            <consortium name="The Broad Institute Genomics Platform"/>
            <consortium name="The Broad Institute Genome Sequencing Center for Infectious Disease"/>
            <person name="Wu L."/>
            <person name="Ma J."/>
        </authorList>
    </citation>
    <scope>NUCLEOTIDE SEQUENCE [LARGE SCALE GENOMIC DNA]</scope>
    <source>
        <strain evidence="5">KCTC 52925</strain>
    </source>
</reference>
<evidence type="ECO:0000313" key="4">
    <source>
        <dbReference type="EMBL" id="MFD2835251.1"/>
    </source>
</evidence>
<name>A0ABW5X851_9FLAO</name>
<proteinExistence type="predicted"/>
<dbReference type="Pfam" id="PF10099">
    <property type="entry name" value="RskA_C"/>
    <property type="match status" value="1"/>
</dbReference>
<protein>
    <submittedName>
        <fullName evidence="4">Anti-sigma factor domain-containing protein</fullName>
    </submittedName>
</protein>
<keyword evidence="1" id="KW-0175">Coiled coil</keyword>